<dbReference type="InterPro" id="IPR006694">
    <property type="entry name" value="Fatty_acid_hydroxylase"/>
</dbReference>
<keyword evidence="7" id="KW-1133">Transmembrane helix</keyword>
<keyword evidence="6" id="KW-0521">NADP</keyword>
<evidence type="ECO:0000256" key="5">
    <source>
        <dbReference type="ARBA" id="ARBA00022824"/>
    </source>
</evidence>
<evidence type="ECO:0000256" key="3">
    <source>
        <dbReference type="ARBA" id="ARBA00013146"/>
    </source>
</evidence>
<dbReference type="Pfam" id="PF04116">
    <property type="entry name" value="FA_hydroxylase"/>
    <property type="match status" value="1"/>
</dbReference>
<comment type="catalytic activity">
    <reaction evidence="10">
        <text>a long-chain fatty aldehyde + 2 NADPH + O2 + H(+) = a long-chain alkane + formate + 2 NADP(+) + H2O</text>
        <dbReference type="Rhea" id="RHEA:21440"/>
        <dbReference type="ChEBI" id="CHEBI:15377"/>
        <dbReference type="ChEBI" id="CHEBI:15378"/>
        <dbReference type="ChEBI" id="CHEBI:15379"/>
        <dbReference type="ChEBI" id="CHEBI:15740"/>
        <dbReference type="ChEBI" id="CHEBI:17176"/>
        <dbReference type="ChEBI" id="CHEBI:57783"/>
        <dbReference type="ChEBI" id="CHEBI:58349"/>
        <dbReference type="ChEBI" id="CHEBI:83563"/>
        <dbReference type="EC" id="4.1.99.5"/>
    </reaction>
</comment>
<comment type="similarity">
    <text evidence="2">Belongs to the sterol desaturase family.</text>
</comment>
<dbReference type="ExpressionAtlas" id="A0A1D6FDY7">
    <property type="expression patterns" value="baseline and differential"/>
</dbReference>
<dbReference type="PANTHER" id="PTHR11863">
    <property type="entry name" value="STEROL DESATURASE"/>
    <property type="match status" value="1"/>
</dbReference>
<dbReference type="STRING" id="4577.A0A1D6FDY7"/>
<dbReference type="GO" id="GO:0008610">
    <property type="term" value="P:lipid biosynthetic process"/>
    <property type="evidence" value="ECO:0007669"/>
    <property type="project" value="InterPro"/>
</dbReference>
<dbReference type="InterPro" id="IPR050307">
    <property type="entry name" value="Sterol_Desaturase_Related"/>
</dbReference>
<dbReference type="InParanoid" id="A0A1D6FDY7"/>
<evidence type="ECO:0000256" key="1">
    <source>
        <dbReference type="ARBA" id="ARBA00004477"/>
    </source>
</evidence>
<dbReference type="GO" id="GO:0005506">
    <property type="term" value="F:iron ion binding"/>
    <property type="evidence" value="ECO:0007669"/>
    <property type="project" value="InterPro"/>
</dbReference>
<keyword evidence="4" id="KW-0812">Transmembrane</keyword>
<evidence type="ECO:0000256" key="6">
    <source>
        <dbReference type="ARBA" id="ARBA00022857"/>
    </source>
</evidence>
<name>A0A1D6FDY7_MAIZE</name>
<evidence type="ECO:0000313" key="11">
    <source>
        <dbReference type="EMBL" id="AQK90186.1"/>
    </source>
</evidence>
<dbReference type="GO" id="GO:0005789">
    <property type="term" value="C:endoplasmic reticulum membrane"/>
    <property type="evidence" value="ECO:0007669"/>
    <property type="project" value="UniProtKB-SubCell"/>
</dbReference>
<evidence type="ECO:0000256" key="9">
    <source>
        <dbReference type="ARBA" id="ARBA00023239"/>
    </source>
</evidence>
<reference evidence="11" key="1">
    <citation type="submission" date="2015-12" db="EMBL/GenBank/DDBJ databases">
        <title>Update maize B73 reference genome by single molecule sequencing technologies.</title>
        <authorList>
            <consortium name="Maize Genome Sequencing Project"/>
            <person name="Ware D."/>
        </authorList>
    </citation>
    <scope>NUCLEOTIDE SEQUENCE</scope>
    <source>
        <tissue evidence="11">Seedling</tissue>
    </source>
</reference>
<evidence type="ECO:0000256" key="10">
    <source>
        <dbReference type="ARBA" id="ARBA00047909"/>
    </source>
</evidence>
<gene>
    <name evidence="11" type="ORF">ZEAMMB73_Zm00001d008569</name>
</gene>
<evidence type="ECO:0000256" key="8">
    <source>
        <dbReference type="ARBA" id="ARBA00023136"/>
    </source>
</evidence>
<organism evidence="11">
    <name type="scientific">Zea mays</name>
    <name type="common">Maize</name>
    <dbReference type="NCBI Taxonomy" id="4577"/>
    <lineage>
        <taxon>Eukaryota</taxon>
        <taxon>Viridiplantae</taxon>
        <taxon>Streptophyta</taxon>
        <taxon>Embryophyta</taxon>
        <taxon>Tracheophyta</taxon>
        <taxon>Spermatophyta</taxon>
        <taxon>Magnoliopsida</taxon>
        <taxon>Liliopsida</taxon>
        <taxon>Poales</taxon>
        <taxon>Poaceae</taxon>
        <taxon>PACMAD clade</taxon>
        <taxon>Panicoideae</taxon>
        <taxon>Andropogonodae</taxon>
        <taxon>Andropogoneae</taxon>
        <taxon>Tripsacinae</taxon>
        <taxon>Zea</taxon>
    </lineage>
</organism>
<dbReference type="AlphaFoldDB" id="A0A1D6FDY7"/>
<protein>
    <recommendedName>
        <fullName evidence="3">aldehyde oxygenase (deformylating)</fullName>
        <ecNumber evidence="3">4.1.99.5</ecNumber>
    </recommendedName>
</protein>
<comment type="subcellular location">
    <subcellularLocation>
        <location evidence="1">Endoplasmic reticulum membrane</location>
        <topology evidence="1">Multi-pass membrane protein</topology>
    </subcellularLocation>
</comment>
<dbReference type="EMBL" id="CM000784">
    <property type="protein sequence ID" value="AQK90186.1"/>
    <property type="molecule type" value="Genomic_DNA"/>
</dbReference>
<keyword evidence="5" id="KW-0256">Endoplasmic reticulum</keyword>
<evidence type="ECO:0000256" key="2">
    <source>
        <dbReference type="ARBA" id="ARBA00009324"/>
    </source>
</evidence>
<dbReference type="EC" id="4.1.99.5" evidence="3"/>
<keyword evidence="9" id="KW-0456">Lyase</keyword>
<proteinExistence type="inferred from homology"/>
<evidence type="ECO:0000256" key="7">
    <source>
        <dbReference type="ARBA" id="ARBA00022989"/>
    </source>
</evidence>
<dbReference type="GO" id="GO:0016491">
    <property type="term" value="F:oxidoreductase activity"/>
    <property type="evidence" value="ECO:0007669"/>
    <property type="project" value="InterPro"/>
</dbReference>
<evidence type="ECO:0000256" key="4">
    <source>
        <dbReference type="ARBA" id="ARBA00022692"/>
    </source>
</evidence>
<accession>A0A1D6FDY7</accession>
<dbReference type="GO" id="GO:0071771">
    <property type="term" value="F:aldehyde oxygenase (deformylating) activity"/>
    <property type="evidence" value="ECO:0007669"/>
    <property type="project" value="UniProtKB-EC"/>
</dbReference>
<dbReference type="FunCoup" id="A0A1D6FDY7">
    <property type="interactions" value="2468"/>
</dbReference>
<sequence length="316" mass="36970">MAVHGGDYLRRFVAETEWYNEVVLSAVAPGDWWRGLPHPVQSWMRNCVGGYLLYFISGFLWCFVIYYWKRHAYIPKGSGCHQREGFRLDSRCFGDMPAKDWLTVTTRAVNDKLYMCLDYAIPTNEAMKKQIAVASKAMPFYCALPTLSEYMIESGWTRCYFNISEMGFSAYLCYMAMYLIFVEFGIYWMHRELHDIKPLYKHLHATHHIYNKENTLSPFAGLAFHPLDGILQAIPHVLALFLLPTHFRTHIALVFLEGVWTTNIHDCIHGKVWPVMGAGYHTIHHTTYRHNYGHYTVWMDWMFGTLREPDDILKKA</sequence>
<keyword evidence="8" id="KW-0472">Membrane</keyword>
<dbReference type="IntAct" id="A0A1D6FDY7">
    <property type="interactions" value="18"/>
</dbReference>